<dbReference type="InterPro" id="IPR012337">
    <property type="entry name" value="RNaseH-like_sf"/>
</dbReference>
<gene>
    <name evidence="1" type="ORF">Tco_0990180</name>
</gene>
<reference evidence="1" key="1">
    <citation type="journal article" date="2022" name="Int. J. Mol. Sci.">
        <title>Draft Genome of Tanacetum Coccineum: Genomic Comparison of Closely Related Tanacetum-Family Plants.</title>
        <authorList>
            <person name="Yamashiro T."/>
            <person name="Shiraishi A."/>
            <person name="Nakayama K."/>
            <person name="Satake H."/>
        </authorList>
    </citation>
    <scope>NUCLEOTIDE SEQUENCE</scope>
</reference>
<sequence length="293" mass="33286">MLNQDCSAGFFSSKNLMSSSVIKKGAENVAADHLSRLENPHQSDPEKKEITETFPLETLRMVTFRGDSNTPWFADISNYHAGNFIVKGMSSQQKKKFFKDAKHYFWDEPYLFRICADQVIRRCVYGQEAVDILTACHNGPTEGHHGANYTAKKVFDFVCEIFDVWGIDFMGPFPSSQGNKYILVAIDYLSKWFKAKALPTNDARVVMLNYGVTHRLSTAYHPQTSGQVEVSNRGLKHILERIVGENRASWSDKLEDALWAFHTAFKTPIGCTPYKLVYGKACHLPIELEHKAY</sequence>
<dbReference type="InterPro" id="IPR036397">
    <property type="entry name" value="RNaseH_sf"/>
</dbReference>
<dbReference type="PANTHER" id="PTHR47266">
    <property type="entry name" value="ENDONUCLEASE-RELATED"/>
    <property type="match status" value="1"/>
</dbReference>
<name>A0ABQ5EVP9_9ASTR</name>
<comment type="caution">
    <text evidence="1">The sequence shown here is derived from an EMBL/GenBank/DDBJ whole genome shotgun (WGS) entry which is preliminary data.</text>
</comment>
<keyword evidence="1" id="KW-0695">RNA-directed DNA polymerase</keyword>
<evidence type="ECO:0000313" key="2">
    <source>
        <dbReference type="Proteomes" id="UP001151760"/>
    </source>
</evidence>
<accession>A0ABQ5EVP9</accession>
<dbReference type="EMBL" id="BQNB010016731">
    <property type="protein sequence ID" value="GJT55126.1"/>
    <property type="molecule type" value="Genomic_DNA"/>
</dbReference>
<reference evidence="1" key="2">
    <citation type="submission" date="2022-01" db="EMBL/GenBank/DDBJ databases">
        <authorList>
            <person name="Yamashiro T."/>
            <person name="Shiraishi A."/>
            <person name="Satake H."/>
            <person name="Nakayama K."/>
        </authorList>
    </citation>
    <scope>NUCLEOTIDE SEQUENCE</scope>
</reference>
<dbReference type="Proteomes" id="UP001151760">
    <property type="component" value="Unassembled WGS sequence"/>
</dbReference>
<dbReference type="GO" id="GO:0003964">
    <property type="term" value="F:RNA-directed DNA polymerase activity"/>
    <property type="evidence" value="ECO:0007669"/>
    <property type="project" value="UniProtKB-KW"/>
</dbReference>
<dbReference type="InterPro" id="IPR052160">
    <property type="entry name" value="Gypsy_RT_Integrase-like"/>
</dbReference>
<keyword evidence="1" id="KW-0548">Nucleotidyltransferase</keyword>
<organism evidence="1 2">
    <name type="scientific">Tanacetum coccineum</name>
    <dbReference type="NCBI Taxonomy" id="301880"/>
    <lineage>
        <taxon>Eukaryota</taxon>
        <taxon>Viridiplantae</taxon>
        <taxon>Streptophyta</taxon>
        <taxon>Embryophyta</taxon>
        <taxon>Tracheophyta</taxon>
        <taxon>Spermatophyta</taxon>
        <taxon>Magnoliopsida</taxon>
        <taxon>eudicotyledons</taxon>
        <taxon>Gunneridae</taxon>
        <taxon>Pentapetalae</taxon>
        <taxon>asterids</taxon>
        <taxon>campanulids</taxon>
        <taxon>Asterales</taxon>
        <taxon>Asteraceae</taxon>
        <taxon>Asteroideae</taxon>
        <taxon>Anthemideae</taxon>
        <taxon>Anthemidinae</taxon>
        <taxon>Tanacetum</taxon>
    </lineage>
</organism>
<dbReference type="Gene3D" id="3.30.420.10">
    <property type="entry name" value="Ribonuclease H-like superfamily/Ribonuclease H"/>
    <property type="match status" value="2"/>
</dbReference>
<proteinExistence type="predicted"/>
<protein>
    <submittedName>
        <fullName evidence="1">Reverse transcriptase domain-containing protein</fullName>
    </submittedName>
</protein>
<evidence type="ECO:0000313" key="1">
    <source>
        <dbReference type="EMBL" id="GJT55126.1"/>
    </source>
</evidence>
<keyword evidence="2" id="KW-1185">Reference proteome</keyword>
<dbReference type="SUPFAM" id="SSF53098">
    <property type="entry name" value="Ribonuclease H-like"/>
    <property type="match status" value="1"/>
</dbReference>
<keyword evidence="1" id="KW-0808">Transferase</keyword>